<dbReference type="PANTHER" id="PTHR16943">
    <property type="entry name" value="2-METHYLCITRATE DEHYDRATASE-RELATED"/>
    <property type="match status" value="1"/>
</dbReference>
<dbReference type="AlphaFoldDB" id="A0A8J3A084"/>
<dbReference type="RefSeq" id="WP_188499287.1">
    <property type="nucleotide sequence ID" value="NZ_BMFV01000054.1"/>
</dbReference>
<dbReference type="Proteomes" id="UP000656813">
    <property type="component" value="Unassembled WGS sequence"/>
</dbReference>
<evidence type="ECO:0008006" key="6">
    <source>
        <dbReference type="Google" id="ProtNLM"/>
    </source>
</evidence>
<protein>
    <recommendedName>
        <fullName evidence="6">2-methylcitrate dehydratase PrpD</fullName>
    </recommendedName>
</protein>
<sequence>MKVIQEDIAQATYQLAEFIASVNHQDIPIHVREHAKLTLADTIGVALRGSFEPEMKRLYQKLAKGKGSVILKSGFPEVDPSVAAFLNATATCFLELDEGSRPTGHPSLHVFPVAFALSQALNKTGADFLTAYILGYEAQYRVQKATSLRKIVHPHGNFGQIGAIVAIGKIMEWDVEQLRQGMNAAAGLTLGTSWQPCLEGATVRNAFPGLTAQIAFTVKDLIESGFTGYDRALSETFGEILGEHFNTGTLTEEWGQNYGLLDNYFKFHAACALVHPALDATANALKGSLTHGEFPIMHVKNLPNPKAIKGIKVKVAKNAARLNVLAKGNQLSAKFSIPYAVAMYLVKGHSGVENFQGEVLMDQVIVRLAKKVDVEEDAQLSSKWPDEAAAQVTIEMKNGEALVGHCSNPYGSSAHPPLKEDLFVKFRSLTDGIFSESTKEDIWEACLDIESEKDLSLFFKRNF</sequence>
<comment type="caution">
    <text evidence="4">The sequence shown here is derived from an EMBL/GenBank/DDBJ whole genome shotgun (WGS) entry which is preliminary data.</text>
</comment>
<evidence type="ECO:0000259" key="2">
    <source>
        <dbReference type="Pfam" id="PF03972"/>
    </source>
</evidence>
<dbReference type="InterPro" id="IPR042188">
    <property type="entry name" value="MmgE/PrpD_sf_2"/>
</dbReference>
<dbReference type="Pfam" id="PF19305">
    <property type="entry name" value="MmgE_PrpD_C"/>
    <property type="match status" value="1"/>
</dbReference>
<dbReference type="Gene3D" id="3.30.1330.120">
    <property type="entry name" value="2-methylcitrate dehydratase PrpD"/>
    <property type="match status" value="1"/>
</dbReference>
<evidence type="ECO:0000313" key="5">
    <source>
        <dbReference type="Proteomes" id="UP000656813"/>
    </source>
</evidence>
<feature type="domain" description="MmgE/PrpD N-terminal" evidence="2">
    <location>
        <begin position="14"/>
        <end position="238"/>
    </location>
</feature>
<keyword evidence="5" id="KW-1185">Reference proteome</keyword>
<gene>
    <name evidence="4" type="ORF">GCM10007096_41390</name>
</gene>
<evidence type="ECO:0000256" key="1">
    <source>
        <dbReference type="ARBA" id="ARBA00006174"/>
    </source>
</evidence>
<dbReference type="SUPFAM" id="SSF103378">
    <property type="entry name" value="2-methylcitrate dehydratase PrpD"/>
    <property type="match status" value="1"/>
</dbReference>
<comment type="similarity">
    <text evidence="1">Belongs to the PrpD family.</text>
</comment>
<dbReference type="PANTHER" id="PTHR16943:SF8">
    <property type="entry name" value="2-METHYLCITRATE DEHYDRATASE"/>
    <property type="match status" value="1"/>
</dbReference>
<dbReference type="InterPro" id="IPR042183">
    <property type="entry name" value="MmgE/PrpD_sf_1"/>
</dbReference>
<reference evidence="4" key="2">
    <citation type="submission" date="2020-09" db="EMBL/GenBank/DDBJ databases">
        <authorList>
            <person name="Sun Q."/>
            <person name="Zhou Y."/>
        </authorList>
    </citation>
    <scope>NUCLEOTIDE SEQUENCE</scope>
    <source>
        <strain evidence="4">CGMCC 1.12777</strain>
    </source>
</reference>
<evidence type="ECO:0000313" key="4">
    <source>
        <dbReference type="EMBL" id="GGH88627.1"/>
    </source>
</evidence>
<organism evidence="4 5">
    <name type="scientific">Pullulanibacillus pueri</name>
    <dbReference type="NCBI Taxonomy" id="1437324"/>
    <lineage>
        <taxon>Bacteria</taxon>
        <taxon>Bacillati</taxon>
        <taxon>Bacillota</taxon>
        <taxon>Bacilli</taxon>
        <taxon>Bacillales</taxon>
        <taxon>Sporolactobacillaceae</taxon>
        <taxon>Pullulanibacillus</taxon>
    </lineage>
</organism>
<dbReference type="Gene3D" id="1.10.4100.10">
    <property type="entry name" value="2-methylcitrate dehydratase PrpD"/>
    <property type="match status" value="1"/>
</dbReference>
<dbReference type="Pfam" id="PF03972">
    <property type="entry name" value="MmgE_PrpD_N"/>
    <property type="match status" value="1"/>
</dbReference>
<dbReference type="InterPro" id="IPR036148">
    <property type="entry name" value="MmgE/PrpD_sf"/>
</dbReference>
<dbReference type="InterPro" id="IPR005656">
    <property type="entry name" value="MmgE_PrpD"/>
</dbReference>
<name>A0A8J3A084_9BACL</name>
<reference evidence="4" key="1">
    <citation type="journal article" date="2014" name="Int. J. Syst. Evol. Microbiol.">
        <title>Complete genome sequence of Corynebacterium casei LMG S-19264T (=DSM 44701T), isolated from a smear-ripened cheese.</title>
        <authorList>
            <consortium name="US DOE Joint Genome Institute (JGI-PGF)"/>
            <person name="Walter F."/>
            <person name="Albersmeier A."/>
            <person name="Kalinowski J."/>
            <person name="Ruckert C."/>
        </authorList>
    </citation>
    <scope>NUCLEOTIDE SEQUENCE</scope>
    <source>
        <strain evidence="4">CGMCC 1.12777</strain>
    </source>
</reference>
<dbReference type="InterPro" id="IPR045336">
    <property type="entry name" value="MmgE_PrpD_N"/>
</dbReference>
<dbReference type="EMBL" id="BMFV01000054">
    <property type="protein sequence ID" value="GGH88627.1"/>
    <property type="molecule type" value="Genomic_DNA"/>
</dbReference>
<dbReference type="GO" id="GO:0016829">
    <property type="term" value="F:lyase activity"/>
    <property type="evidence" value="ECO:0007669"/>
    <property type="project" value="InterPro"/>
</dbReference>
<dbReference type="InterPro" id="IPR045337">
    <property type="entry name" value="MmgE_PrpD_C"/>
</dbReference>
<feature type="domain" description="MmgE/PrpD C-terminal" evidence="3">
    <location>
        <begin position="268"/>
        <end position="448"/>
    </location>
</feature>
<evidence type="ECO:0000259" key="3">
    <source>
        <dbReference type="Pfam" id="PF19305"/>
    </source>
</evidence>
<accession>A0A8J3A084</accession>
<proteinExistence type="inferred from homology"/>